<dbReference type="AlphaFoldDB" id="A0A0P9CSH8"/>
<protein>
    <submittedName>
        <fullName evidence="1">Uncharacterized protein</fullName>
    </submittedName>
</protein>
<dbReference type="Proteomes" id="UP000050482">
    <property type="component" value="Unassembled WGS sequence"/>
</dbReference>
<organism evidence="1 2">
    <name type="scientific">Alicyclobacillus ferrooxydans</name>
    <dbReference type="NCBI Taxonomy" id="471514"/>
    <lineage>
        <taxon>Bacteria</taxon>
        <taxon>Bacillati</taxon>
        <taxon>Bacillota</taxon>
        <taxon>Bacilli</taxon>
        <taxon>Bacillales</taxon>
        <taxon>Alicyclobacillaceae</taxon>
        <taxon>Alicyclobacillus</taxon>
    </lineage>
</organism>
<dbReference type="RefSeq" id="WP_054970266.1">
    <property type="nucleotide sequence ID" value="NZ_LJCO01000072.1"/>
</dbReference>
<dbReference type="PATRIC" id="fig|471514.4.peg.1142"/>
<evidence type="ECO:0000313" key="1">
    <source>
        <dbReference type="EMBL" id="KPV42584.1"/>
    </source>
</evidence>
<sequence>MPSFTKEELIAASELRTISQRELFHMLEERGKLGVLYKDSLAAVLLPHARYATMATRLKELDETLLQHQHE</sequence>
<keyword evidence="2" id="KW-1185">Reference proteome</keyword>
<dbReference type="EMBL" id="LJCO01000072">
    <property type="protein sequence ID" value="KPV42584.1"/>
    <property type="molecule type" value="Genomic_DNA"/>
</dbReference>
<evidence type="ECO:0000313" key="2">
    <source>
        <dbReference type="Proteomes" id="UP000050482"/>
    </source>
</evidence>
<proteinExistence type="predicted"/>
<gene>
    <name evidence="1" type="ORF">AN477_16450</name>
</gene>
<name>A0A0P9CSH8_9BACL</name>
<reference evidence="1 2" key="1">
    <citation type="submission" date="2015-09" db="EMBL/GenBank/DDBJ databases">
        <title>Draft genome sequence of Alicyclobacillus ferrooxydans DSM 22381.</title>
        <authorList>
            <person name="Hemp J."/>
        </authorList>
    </citation>
    <scope>NUCLEOTIDE SEQUENCE [LARGE SCALE GENOMIC DNA]</scope>
    <source>
        <strain evidence="1 2">TC-34</strain>
    </source>
</reference>
<comment type="caution">
    <text evidence="1">The sequence shown here is derived from an EMBL/GenBank/DDBJ whole genome shotgun (WGS) entry which is preliminary data.</text>
</comment>
<accession>A0A0P9CSH8</accession>